<dbReference type="AlphaFoldDB" id="A0A9X3UJM2"/>
<evidence type="ECO:0000256" key="1">
    <source>
        <dbReference type="ARBA" id="ARBA00006484"/>
    </source>
</evidence>
<dbReference type="CDD" id="cd05233">
    <property type="entry name" value="SDR_c"/>
    <property type="match status" value="1"/>
</dbReference>
<accession>A0A9X3UJM2</accession>
<dbReference type="Proteomes" id="UP001151234">
    <property type="component" value="Unassembled WGS sequence"/>
</dbReference>
<comment type="caution">
    <text evidence="3">The sequence shown here is derived from an EMBL/GenBank/DDBJ whole genome shotgun (WGS) entry which is preliminary data.</text>
</comment>
<keyword evidence="4" id="KW-1185">Reference proteome</keyword>
<dbReference type="PROSITE" id="PS00061">
    <property type="entry name" value="ADH_SHORT"/>
    <property type="match status" value="1"/>
</dbReference>
<dbReference type="EMBL" id="JAPJZI010000001">
    <property type="protein sequence ID" value="MDA5399591.1"/>
    <property type="molecule type" value="Genomic_DNA"/>
</dbReference>
<organism evidence="3 4">
    <name type="scientific">Hoeflea prorocentri</name>
    <dbReference type="NCBI Taxonomy" id="1922333"/>
    <lineage>
        <taxon>Bacteria</taxon>
        <taxon>Pseudomonadati</taxon>
        <taxon>Pseudomonadota</taxon>
        <taxon>Alphaproteobacteria</taxon>
        <taxon>Hyphomicrobiales</taxon>
        <taxon>Rhizobiaceae</taxon>
        <taxon>Hoeflea</taxon>
    </lineage>
</organism>
<comment type="similarity">
    <text evidence="1">Belongs to the short-chain dehydrogenases/reductases (SDR) family.</text>
</comment>
<dbReference type="InterPro" id="IPR002347">
    <property type="entry name" value="SDR_fam"/>
</dbReference>
<dbReference type="SUPFAM" id="SSF51735">
    <property type="entry name" value="NAD(P)-binding Rossmann-fold domains"/>
    <property type="match status" value="1"/>
</dbReference>
<dbReference type="FunFam" id="3.40.50.720:FF:000084">
    <property type="entry name" value="Short-chain dehydrogenase reductase"/>
    <property type="match status" value="1"/>
</dbReference>
<gene>
    <name evidence="3" type="ORF">OQ273_13485</name>
</gene>
<name>A0A9X3UJM2_9HYPH</name>
<dbReference type="GO" id="GO:0016491">
    <property type="term" value="F:oxidoreductase activity"/>
    <property type="evidence" value="ECO:0007669"/>
    <property type="project" value="UniProtKB-KW"/>
</dbReference>
<keyword evidence="2" id="KW-0560">Oxidoreductase</keyword>
<dbReference type="PRINTS" id="PR00080">
    <property type="entry name" value="SDRFAMILY"/>
</dbReference>
<proteinExistence type="inferred from homology"/>
<dbReference type="PRINTS" id="PR00081">
    <property type="entry name" value="GDHRDH"/>
</dbReference>
<dbReference type="PANTHER" id="PTHR24321:SF8">
    <property type="entry name" value="ESTRADIOL 17-BETA-DEHYDROGENASE 8-RELATED"/>
    <property type="match status" value="1"/>
</dbReference>
<reference evidence="3" key="1">
    <citation type="submission" date="2022-11" db="EMBL/GenBank/DDBJ databases">
        <title>Draft genome sequence of Hoeflea poritis E7-10 and Hoeflea prorocentri PM5-8, separated from scleractinian coral Porites lutea and marine dinoflagellate.</title>
        <authorList>
            <person name="Zhang G."/>
            <person name="Wei Q."/>
            <person name="Cai L."/>
        </authorList>
    </citation>
    <scope>NUCLEOTIDE SEQUENCE</scope>
    <source>
        <strain evidence="3">PM5-8</strain>
    </source>
</reference>
<sequence length="242" mass="25518">MNPDSVFNFSSRNVLVVGASRAGIGSAIAASFKAGGADVTITGVEPEPAEADRGRYRYMQINVTDASDIADLAAETDELDVLVNCAAITSRGEEMDPEFFGKVIDVNLEGTFRMSSAFLEHLKRSQGNVINIASMYASFGSPMNPAYGASKAAVRQLTKSLAMAWAQFNIRVNCIAPGFIITEQSAKSRTNSSHVEAVNARTPMGRWGAPEDLAGPALFLASPAASFMTGTCLSVDGGYSVA</sequence>
<evidence type="ECO:0000313" key="3">
    <source>
        <dbReference type="EMBL" id="MDA5399591.1"/>
    </source>
</evidence>
<evidence type="ECO:0000313" key="4">
    <source>
        <dbReference type="Proteomes" id="UP001151234"/>
    </source>
</evidence>
<dbReference type="InterPro" id="IPR020904">
    <property type="entry name" value="Sc_DH/Rdtase_CS"/>
</dbReference>
<evidence type="ECO:0000256" key="2">
    <source>
        <dbReference type="ARBA" id="ARBA00023002"/>
    </source>
</evidence>
<dbReference type="PANTHER" id="PTHR24321">
    <property type="entry name" value="DEHYDROGENASES, SHORT CHAIN"/>
    <property type="match status" value="1"/>
</dbReference>
<dbReference type="Gene3D" id="3.40.50.720">
    <property type="entry name" value="NAD(P)-binding Rossmann-like Domain"/>
    <property type="match status" value="1"/>
</dbReference>
<dbReference type="Pfam" id="PF13561">
    <property type="entry name" value="adh_short_C2"/>
    <property type="match status" value="1"/>
</dbReference>
<protein>
    <submittedName>
        <fullName evidence="3">SDR family oxidoreductase</fullName>
    </submittedName>
</protein>
<dbReference type="RefSeq" id="WP_267991018.1">
    <property type="nucleotide sequence ID" value="NZ_JAPJZI010000001.1"/>
</dbReference>
<dbReference type="InterPro" id="IPR036291">
    <property type="entry name" value="NAD(P)-bd_dom_sf"/>
</dbReference>